<dbReference type="EMBL" id="JAVXUO010003123">
    <property type="protein sequence ID" value="KAK2966502.1"/>
    <property type="molecule type" value="Genomic_DNA"/>
</dbReference>
<sequence>MATTQCQKPADQTKHHVQASGHGHNSNETRHRENNEHSFTNKVKEMANSACMMFTGHTHHEPHKNHRQRRKPANQVQQPEGHGSCTMPSNTTTEKKKKEGHAANCIPKMGDHKRKEKHRKAKKEGKRSNSSSNSSSESDDNAHKNRAKRKSSCNRSATWKWKE</sequence>
<evidence type="ECO:0000256" key="1">
    <source>
        <dbReference type="SAM" id="MobiDB-lite"/>
    </source>
</evidence>
<comment type="caution">
    <text evidence="2">The sequence shown here is derived from an EMBL/GenBank/DDBJ whole genome shotgun (WGS) entry which is preliminary data.</text>
</comment>
<accession>A0AA88QCH9</accession>
<proteinExistence type="predicted"/>
<evidence type="ECO:0000313" key="2">
    <source>
        <dbReference type="EMBL" id="KAK2966502.1"/>
    </source>
</evidence>
<protein>
    <submittedName>
        <fullName evidence="2">Uncharacterized protein</fullName>
    </submittedName>
</protein>
<dbReference type="Proteomes" id="UP001187471">
    <property type="component" value="Unassembled WGS sequence"/>
</dbReference>
<evidence type="ECO:0000313" key="3">
    <source>
        <dbReference type="Proteomes" id="UP001187471"/>
    </source>
</evidence>
<organism evidence="2 3">
    <name type="scientific">Escallonia rubra</name>
    <dbReference type="NCBI Taxonomy" id="112253"/>
    <lineage>
        <taxon>Eukaryota</taxon>
        <taxon>Viridiplantae</taxon>
        <taxon>Streptophyta</taxon>
        <taxon>Embryophyta</taxon>
        <taxon>Tracheophyta</taxon>
        <taxon>Spermatophyta</taxon>
        <taxon>Magnoliopsida</taxon>
        <taxon>eudicotyledons</taxon>
        <taxon>Gunneridae</taxon>
        <taxon>Pentapetalae</taxon>
        <taxon>asterids</taxon>
        <taxon>campanulids</taxon>
        <taxon>Escalloniales</taxon>
        <taxon>Escalloniaceae</taxon>
        <taxon>Escallonia</taxon>
    </lineage>
</organism>
<feature type="compositionally biased region" description="Basic and acidic residues" evidence="1">
    <location>
        <begin position="25"/>
        <end position="36"/>
    </location>
</feature>
<name>A0AA88QCH9_9ASTE</name>
<gene>
    <name evidence="2" type="ORF">RJ640_019031</name>
</gene>
<feature type="region of interest" description="Disordered" evidence="1">
    <location>
        <begin position="1"/>
        <end position="163"/>
    </location>
</feature>
<feature type="compositionally biased region" description="Basic residues" evidence="1">
    <location>
        <begin position="60"/>
        <end position="72"/>
    </location>
</feature>
<feature type="compositionally biased region" description="Basic residues" evidence="1">
    <location>
        <begin position="111"/>
        <end position="125"/>
    </location>
</feature>
<keyword evidence="3" id="KW-1185">Reference proteome</keyword>
<reference evidence="2" key="1">
    <citation type="submission" date="2022-12" db="EMBL/GenBank/DDBJ databases">
        <title>Draft genome assemblies for two species of Escallonia (Escalloniales).</title>
        <authorList>
            <person name="Chanderbali A."/>
            <person name="Dervinis C."/>
            <person name="Anghel I."/>
            <person name="Soltis D."/>
            <person name="Soltis P."/>
            <person name="Zapata F."/>
        </authorList>
    </citation>
    <scope>NUCLEOTIDE SEQUENCE</scope>
    <source>
        <strain evidence="2">UCBG92.1500</strain>
        <tissue evidence="2">Leaf</tissue>
    </source>
</reference>
<dbReference type="AlphaFoldDB" id="A0AA88QCH9"/>